<name>A0A2Z7B6T1_9LAMI</name>
<evidence type="ECO:0000313" key="2">
    <source>
        <dbReference type="Proteomes" id="UP000250235"/>
    </source>
</evidence>
<organism evidence="1 2">
    <name type="scientific">Dorcoceras hygrometricum</name>
    <dbReference type="NCBI Taxonomy" id="472368"/>
    <lineage>
        <taxon>Eukaryota</taxon>
        <taxon>Viridiplantae</taxon>
        <taxon>Streptophyta</taxon>
        <taxon>Embryophyta</taxon>
        <taxon>Tracheophyta</taxon>
        <taxon>Spermatophyta</taxon>
        <taxon>Magnoliopsida</taxon>
        <taxon>eudicotyledons</taxon>
        <taxon>Gunneridae</taxon>
        <taxon>Pentapetalae</taxon>
        <taxon>asterids</taxon>
        <taxon>lamiids</taxon>
        <taxon>Lamiales</taxon>
        <taxon>Gesneriaceae</taxon>
        <taxon>Didymocarpoideae</taxon>
        <taxon>Trichosporeae</taxon>
        <taxon>Loxocarpinae</taxon>
        <taxon>Dorcoceras</taxon>
    </lineage>
</organism>
<proteinExistence type="predicted"/>
<evidence type="ECO:0000313" key="1">
    <source>
        <dbReference type="EMBL" id="KZV27577.1"/>
    </source>
</evidence>
<dbReference type="InterPro" id="IPR038765">
    <property type="entry name" value="Papain-like_cys_pep_sf"/>
</dbReference>
<gene>
    <name evidence="1" type="ORF">F511_23799</name>
</gene>
<keyword evidence="2" id="KW-1185">Reference proteome</keyword>
<dbReference type="SUPFAM" id="SSF54001">
    <property type="entry name" value="Cysteine proteinases"/>
    <property type="match status" value="1"/>
</dbReference>
<protein>
    <submittedName>
        <fullName evidence="1">Ervatamin-B-like</fullName>
    </submittedName>
</protein>
<dbReference type="Proteomes" id="UP000250235">
    <property type="component" value="Unassembled WGS sequence"/>
</dbReference>
<dbReference type="Gene3D" id="3.90.70.10">
    <property type="entry name" value="Cysteine proteinases"/>
    <property type="match status" value="1"/>
</dbReference>
<dbReference type="AlphaFoldDB" id="A0A2Z7B6T1"/>
<accession>A0A2Z7B6T1</accession>
<reference evidence="1 2" key="1">
    <citation type="journal article" date="2015" name="Proc. Natl. Acad. Sci. U.S.A.">
        <title>The resurrection genome of Boea hygrometrica: A blueprint for survival of dehydration.</title>
        <authorList>
            <person name="Xiao L."/>
            <person name="Yang G."/>
            <person name="Zhang L."/>
            <person name="Yang X."/>
            <person name="Zhao S."/>
            <person name="Ji Z."/>
            <person name="Zhou Q."/>
            <person name="Hu M."/>
            <person name="Wang Y."/>
            <person name="Chen M."/>
            <person name="Xu Y."/>
            <person name="Jin H."/>
            <person name="Xiao X."/>
            <person name="Hu G."/>
            <person name="Bao F."/>
            <person name="Hu Y."/>
            <person name="Wan P."/>
            <person name="Li L."/>
            <person name="Deng X."/>
            <person name="Kuang T."/>
            <person name="Xiang C."/>
            <person name="Zhu J.K."/>
            <person name="Oliver M.J."/>
            <person name="He Y."/>
        </authorList>
    </citation>
    <scope>NUCLEOTIDE SEQUENCE [LARGE SCALE GENOMIC DNA]</scope>
    <source>
        <strain evidence="2">cv. XS01</strain>
    </source>
</reference>
<dbReference type="EMBL" id="KV010624">
    <property type="protein sequence ID" value="KZV27577.1"/>
    <property type="molecule type" value="Genomic_DNA"/>
</dbReference>
<sequence length="256" mass="29637">MLTQALSNSGRRIHKFHFLDKYLSPVRNQRQGAQCAYTATITCIEMIHHILGIKIDSWSGPYYFNIDDVFNSLYNHYPNHPRAKEKHANKRGEGGTQIKHVLDFVKDIGLKVSTECYDPRYRDYLSGFDYEVERHKIASYKRLLGSNEVISCLKRFPVITLIYSCRSFKDCVTVLYNGPSAIEINKAKADKRCHAVVIVGFVYIESQGKKELHFILQNSYGEIFGFKGFAVVRYVKDFFLEFWEPVKGDKTDPVRI</sequence>